<keyword evidence="6" id="KW-1185">Reference proteome</keyword>
<evidence type="ECO:0000313" key="5">
    <source>
        <dbReference type="EMBL" id="KAL2915925.1"/>
    </source>
</evidence>
<dbReference type="CDD" id="cd02205">
    <property type="entry name" value="CBS_pair_SF"/>
    <property type="match status" value="1"/>
</dbReference>
<dbReference type="PROSITE" id="PS51371">
    <property type="entry name" value="CBS"/>
    <property type="match status" value="4"/>
</dbReference>
<name>A0ABR4N8R8_9FUNG</name>
<dbReference type="PANTHER" id="PTHR13780:SF36">
    <property type="entry name" value="CBS DOMAIN-CONTAINING PROTEIN"/>
    <property type="match status" value="1"/>
</dbReference>
<feature type="domain" description="CBS" evidence="4">
    <location>
        <begin position="299"/>
        <end position="356"/>
    </location>
</feature>
<keyword evidence="1" id="KW-0677">Repeat</keyword>
<dbReference type="EMBL" id="JADGIZ020000020">
    <property type="protein sequence ID" value="KAL2915925.1"/>
    <property type="molecule type" value="Genomic_DNA"/>
</dbReference>
<dbReference type="Proteomes" id="UP001527925">
    <property type="component" value="Unassembled WGS sequence"/>
</dbReference>
<dbReference type="InterPro" id="IPR000644">
    <property type="entry name" value="CBS_dom"/>
</dbReference>
<comment type="caution">
    <text evidence="5">The sequence shown here is derived from an EMBL/GenBank/DDBJ whole genome shotgun (WGS) entry which is preliminary data.</text>
</comment>
<evidence type="ECO:0000259" key="4">
    <source>
        <dbReference type="PROSITE" id="PS51371"/>
    </source>
</evidence>
<feature type="domain" description="CBS" evidence="4">
    <location>
        <begin position="214"/>
        <end position="277"/>
    </location>
</feature>
<protein>
    <submittedName>
        <fullName evidence="5">Cell separation during budding</fullName>
    </submittedName>
</protein>
<dbReference type="PANTHER" id="PTHR13780">
    <property type="entry name" value="AMP-ACTIVATED PROTEIN KINASE, GAMMA REGULATORY SUBUNIT"/>
    <property type="match status" value="1"/>
</dbReference>
<reference evidence="5 6" key="1">
    <citation type="submission" date="2023-09" db="EMBL/GenBank/DDBJ databases">
        <title>Pangenome analysis of Batrachochytrium dendrobatidis and related Chytrids.</title>
        <authorList>
            <person name="Yacoub M.N."/>
            <person name="Stajich J.E."/>
            <person name="James T.Y."/>
        </authorList>
    </citation>
    <scope>NUCLEOTIDE SEQUENCE [LARGE SCALE GENOMIC DNA]</scope>
    <source>
        <strain evidence="5 6">JEL0888</strain>
    </source>
</reference>
<evidence type="ECO:0000256" key="2">
    <source>
        <dbReference type="ARBA" id="ARBA00023122"/>
    </source>
</evidence>
<dbReference type="InterPro" id="IPR050511">
    <property type="entry name" value="AMPK_gamma/SDS23_families"/>
</dbReference>
<feature type="domain" description="CBS" evidence="4">
    <location>
        <begin position="34"/>
        <end position="98"/>
    </location>
</feature>
<dbReference type="SUPFAM" id="SSF54631">
    <property type="entry name" value="CBS-domain pair"/>
    <property type="match status" value="2"/>
</dbReference>
<proteinExistence type="predicted"/>
<feature type="domain" description="CBS" evidence="4">
    <location>
        <begin position="129"/>
        <end position="192"/>
    </location>
</feature>
<sequence>MSNDNALHQLLTSVSCRDLVDRTQALRSPHPPSFSPPEHPICLDSELTVQEACAALAKHRISSAPIYSSEEGGFIGMLDYKDVVAYVLAVLHKIPHDTVVDSEMEVTDIVKRALTQGHANVPVKLLSNMSLKNPLVVVDAAAPVLDAVEEFVRAKVHRVVVLDKSVDGKPTFLGVLSQSTVAAFVASKFGKLSSARIPGAHWPRGDQTIADLKLVQGEVLSVTPEDTVVEALYRMHENQISSIAIIKKTSDGTEMWGSISMTDIKEVLGRKRGWSQLLQPTKAFFTSLRNTQAIENDGRDAVPSFVVHPSTQVITAIEKMAATHTHRMWVVDNSDGRTRGVVGVLSLSNVMPLLLM</sequence>
<evidence type="ECO:0000313" key="6">
    <source>
        <dbReference type="Proteomes" id="UP001527925"/>
    </source>
</evidence>
<dbReference type="SMART" id="SM00116">
    <property type="entry name" value="CBS"/>
    <property type="match status" value="4"/>
</dbReference>
<evidence type="ECO:0000256" key="3">
    <source>
        <dbReference type="PROSITE-ProRule" id="PRU00703"/>
    </source>
</evidence>
<organism evidence="5 6">
    <name type="scientific">Polyrhizophydium stewartii</name>
    <dbReference type="NCBI Taxonomy" id="2732419"/>
    <lineage>
        <taxon>Eukaryota</taxon>
        <taxon>Fungi</taxon>
        <taxon>Fungi incertae sedis</taxon>
        <taxon>Chytridiomycota</taxon>
        <taxon>Chytridiomycota incertae sedis</taxon>
        <taxon>Chytridiomycetes</taxon>
        <taxon>Rhizophydiales</taxon>
        <taxon>Rhizophydiales incertae sedis</taxon>
        <taxon>Polyrhizophydium</taxon>
    </lineage>
</organism>
<dbReference type="InterPro" id="IPR046342">
    <property type="entry name" value="CBS_dom_sf"/>
</dbReference>
<gene>
    <name evidence="5" type="primary">SDS23</name>
    <name evidence="5" type="ORF">HK105_204629</name>
</gene>
<evidence type="ECO:0000256" key="1">
    <source>
        <dbReference type="ARBA" id="ARBA00022737"/>
    </source>
</evidence>
<dbReference type="Gene3D" id="3.10.580.10">
    <property type="entry name" value="CBS-domain"/>
    <property type="match status" value="2"/>
</dbReference>
<keyword evidence="2 3" id="KW-0129">CBS domain</keyword>
<dbReference type="Pfam" id="PF00571">
    <property type="entry name" value="CBS"/>
    <property type="match status" value="4"/>
</dbReference>
<accession>A0ABR4N8R8</accession>